<name>A0ABX2FT46_9BACT</name>
<evidence type="ECO:0000256" key="1">
    <source>
        <dbReference type="SAM" id="MobiDB-lite"/>
    </source>
</evidence>
<gene>
    <name evidence="2" type="ORF">HNP98_002851</name>
</gene>
<dbReference type="InterPro" id="IPR029058">
    <property type="entry name" value="AB_hydrolase_fold"/>
</dbReference>
<evidence type="ECO:0000313" key="3">
    <source>
        <dbReference type="Proteomes" id="UP000779507"/>
    </source>
</evidence>
<protein>
    <submittedName>
        <fullName evidence="2">Pimeloyl-ACP methyl ester carboxylesterase</fullName>
    </submittedName>
</protein>
<sequence length="406" mass="44209">MSDLPNERPSRLRRALAAVGRVATAPVRGAAYLVRSGQAHQHFFLPVLNGALGDQLAARRDPRAIRMSFRRNGRDASVAALRLRGPRRKTVVFVHGLMGDELIWQTGFQDPPGHARYGPRLAREAGARALYLRFNSGRHLSENGRELSHLLTALVSAYPEAIGELVLVGHSLGGLVIRSAGYYGSEQWAAGNGERAAGQAAERGEGAAGSKGPGRTKKPVSVTGPLPTPHAPLPDPLAEKAPWLAHLRTIFLLGTPNDGSWLEQNSHFTARLLRRIDLFPTRFLSNALNQRSNGIKDLRRSVLVDEDWQGAHADDPAPPRTAVPLLPGVAYHILMGSWLKTNRPAALRQYFGDGLVGRGSAQGTEIFGNEAALPPGTSVRTAEFAQQHHLGLLTHPEVYQYLKHWL</sequence>
<accession>A0ABX2FT46</accession>
<comment type="caution">
    <text evidence="2">The sequence shown here is derived from an EMBL/GenBank/DDBJ whole genome shotgun (WGS) entry which is preliminary data.</text>
</comment>
<dbReference type="EMBL" id="JABSNP010000013">
    <property type="protein sequence ID" value="NRT20013.1"/>
    <property type="molecule type" value="Genomic_DNA"/>
</dbReference>
<dbReference type="RefSeq" id="WP_173810723.1">
    <property type="nucleotide sequence ID" value="NZ_JABSNP010000013.1"/>
</dbReference>
<dbReference type="SUPFAM" id="SSF53474">
    <property type="entry name" value="alpha/beta-Hydrolases"/>
    <property type="match status" value="1"/>
</dbReference>
<reference evidence="2 3" key="1">
    <citation type="submission" date="2020-05" db="EMBL/GenBank/DDBJ databases">
        <title>Genomic Encyclopedia of Type Strains, Phase IV (KMG-V): Genome sequencing to study the core and pangenomes of soil and plant-associated prokaryotes.</title>
        <authorList>
            <person name="Whitman W."/>
        </authorList>
    </citation>
    <scope>NUCLEOTIDE SEQUENCE [LARGE SCALE GENOMIC DNA]</scope>
    <source>
        <strain evidence="2 3">9A</strain>
    </source>
</reference>
<keyword evidence="3" id="KW-1185">Reference proteome</keyword>
<dbReference type="Gene3D" id="3.40.50.1820">
    <property type="entry name" value="alpha/beta hydrolase"/>
    <property type="match status" value="1"/>
</dbReference>
<evidence type="ECO:0000313" key="2">
    <source>
        <dbReference type="EMBL" id="NRT20013.1"/>
    </source>
</evidence>
<proteinExistence type="predicted"/>
<organism evidence="2 3">
    <name type="scientific">Hymenobacter caeli</name>
    <dbReference type="NCBI Taxonomy" id="2735894"/>
    <lineage>
        <taxon>Bacteria</taxon>
        <taxon>Pseudomonadati</taxon>
        <taxon>Bacteroidota</taxon>
        <taxon>Cytophagia</taxon>
        <taxon>Cytophagales</taxon>
        <taxon>Hymenobacteraceae</taxon>
        <taxon>Hymenobacter</taxon>
    </lineage>
</organism>
<dbReference type="Proteomes" id="UP000779507">
    <property type="component" value="Unassembled WGS sequence"/>
</dbReference>
<feature type="region of interest" description="Disordered" evidence="1">
    <location>
        <begin position="194"/>
        <end position="230"/>
    </location>
</feature>